<dbReference type="PANTHER" id="PTHR21600:SF87">
    <property type="entry name" value="RNA PSEUDOURIDYLATE SYNTHASE DOMAIN-CONTAINING PROTEIN 1"/>
    <property type="match status" value="1"/>
</dbReference>
<evidence type="ECO:0000259" key="2">
    <source>
        <dbReference type="Pfam" id="PF00849"/>
    </source>
</evidence>
<evidence type="ECO:0000313" key="3">
    <source>
        <dbReference type="EMBL" id="CAK9097827.1"/>
    </source>
</evidence>
<keyword evidence="4" id="KW-1185">Reference proteome</keyword>
<sequence length="391" mass="43324">MASTGAAASPARPSGSQVISEVWKRLADGEQLTINERAILAWSLSMLPSSPLTPLAIQELQVQMVQVASQLRLEELLGEFAAAAFTVFWSSSFADSLSRSAAQAVWLAMWNALNLEPQLFPVEVVSWAKSSQVDPGMQIFPDQVVISKPPGWQVDYEEVAPPSDASSGRRLSELLRAVATPRRGAAPLPQNGFLHRLDVPSSGLILAARHVRAFYDLKMQLALGEIQRDYMVLGHGWIPSSRSVESAVHWLGRLSEKPSVVAYGKRARSRLKLLKHLVSPFNTTARGERSSCCSFVKVHIMTGRRHQIRLHMAFIGAPVVGDGKYAATPCYHEDLQWCGHHCLHRCRLSFSTSCFPGNFSRAVRVQVFEELPSNLKQFISDLRIVRDFEGK</sequence>
<dbReference type="EMBL" id="CAXAMM010041174">
    <property type="protein sequence ID" value="CAK9097827.1"/>
    <property type="molecule type" value="Genomic_DNA"/>
</dbReference>
<dbReference type="InterPro" id="IPR006145">
    <property type="entry name" value="PsdUridine_synth_RsuA/RluA"/>
</dbReference>
<dbReference type="PANTHER" id="PTHR21600">
    <property type="entry name" value="MITOCHONDRIAL RNA PSEUDOURIDINE SYNTHASE"/>
    <property type="match status" value="1"/>
</dbReference>
<comment type="similarity">
    <text evidence="1">Belongs to the pseudouridine synthase RluA family.</text>
</comment>
<keyword evidence="3" id="KW-0413">Isomerase</keyword>
<feature type="non-terminal residue" evidence="3">
    <location>
        <position position="391"/>
    </location>
</feature>
<feature type="domain" description="Pseudouridine synthase RsuA/RluA-like" evidence="2">
    <location>
        <begin position="144"/>
        <end position="313"/>
    </location>
</feature>
<name>A0ABP0RB68_9DINO</name>
<dbReference type="CDD" id="cd02869">
    <property type="entry name" value="PseudoU_synth_RluA_like"/>
    <property type="match status" value="1"/>
</dbReference>
<dbReference type="InterPro" id="IPR050188">
    <property type="entry name" value="RluA_PseudoU_synthase"/>
</dbReference>
<protein>
    <submittedName>
        <fullName evidence="3">Ribosomal large subunit pseudouridine synthase D (23S rRNA pseudouridine(1911/1915/1917) synthase) (rRNA pseudouridylate synthase D) (rRNA-uridine isomerase D)</fullName>
    </submittedName>
</protein>
<evidence type="ECO:0000256" key="1">
    <source>
        <dbReference type="ARBA" id="ARBA00010876"/>
    </source>
</evidence>
<organism evidence="3 4">
    <name type="scientific">Durusdinium trenchii</name>
    <dbReference type="NCBI Taxonomy" id="1381693"/>
    <lineage>
        <taxon>Eukaryota</taxon>
        <taxon>Sar</taxon>
        <taxon>Alveolata</taxon>
        <taxon>Dinophyceae</taxon>
        <taxon>Suessiales</taxon>
        <taxon>Symbiodiniaceae</taxon>
        <taxon>Durusdinium</taxon>
    </lineage>
</organism>
<dbReference type="InterPro" id="IPR020103">
    <property type="entry name" value="PsdUridine_synth_cat_dom_sf"/>
</dbReference>
<proteinExistence type="inferred from homology"/>
<reference evidence="3 4" key="1">
    <citation type="submission" date="2024-02" db="EMBL/GenBank/DDBJ databases">
        <authorList>
            <person name="Chen Y."/>
            <person name="Shah S."/>
            <person name="Dougan E. K."/>
            <person name="Thang M."/>
            <person name="Chan C."/>
        </authorList>
    </citation>
    <scope>NUCLEOTIDE SEQUENCE [LARGE SCALE GENOMIC DNA]</scope>
</reference>
<dbReference type="Pfam" id="PF00849">
    <property type="entry name" value="PseudoU_synth_2"/>
    <property type="match status" value="1"/>
</dbReference>
<dbReference type="SUPFAM" id="SSF55120">
    <property type="entry name" value="Pseudouridine synthase"/>
    <property type="match status" value="1"/>
</dbReference>
<gene>
    <name evidence="3" type="ORF">SCF082_LOCUS45892</name>
</gene>
<evidence type="ECO:0000313" key="4">
    <source>
        <dbReference type="Proteomes" id="UP001642464"/>
    </source>
</evidence>
<dbReference type="GO" id="GO:0016853">
    <property type="term" value="F:isomerase activity"/>
    <property type="evidence" value="ECO:0007669"/>
    <property type="project" value="UniProtKB-KW"/>
</dbReference>
<dbReference type="Proteomes" id="UP001642464">
    <property type="component" value="Unassembled WGS sequence"/>
</dbReference>
<dbReference type="Gene3D" id="3.30.2350.10">
    <property type="entry name" value="Pseudouridine synthase"/>
    <property type="match status" value="1"/>
</dbReference>
<comment type="caution">
    <text evidence="3">The sequence shown here is derived from an EMBL/GenBank/DDBJ whole genome shotgun (WGS) entry which is preliminary data.</text>
</comment>
<accession>A0ABP0RB68</accession>